<dbReference type="GO" id="GO:0006611">
    <property type="term" value="P:protein export from nucleus"/>
    <property type="evidence" value="ECO:0007669"/>
    <property type="project" value="InterPro"/>
</dbReference>
<protein>
    <recommendedName>
        <fullName evidence="1">Exportin-1/Importin-beta-like domain-containing protein</fullName>
    </recommendedName>
</protein>
<reference evidence="2" key="1">
    <citation type="submission" date="2021-02" db="EMBL/GenBank/DDBJ databases">
        <authorList>
            <person name="Nowell W R."/>
        </authorList>
    </citation>
    <scope>NUCLEOTIDE SEQUENCE</scope>
</reference>
<accession>A0A813PI38</accession>
<sequence length="1324" mass="156266">MIFTSELYEKVISAILCSFNSTTTNSEKQNAFKYLEDLKENHSMICLTISFELLKQTHNQPILHHYSLHLMESIIKHKWNILKNDDRNLVKKQLFSIIKSTYLNQIFTEPAHIRNSLAKCLVELIKRDCFEKVNTTLDEIVNMIQEINQIQDSNATQLELILLVYRFLNEELTLYAQNIQAQRRRQILNQLQKRLNDILPCLIRISNDLLTVPEQHERLTQTCLLTVNSFLTWVEYNHFEQYELFLCELFLKFFQLNSVKLRHASFECLLSLVNKRLARKLLQQQQQQKNKRIASLPSAALNCQQEKLFLNYLVGDNTLEIFYRLLISPTDSIEQLRAIVTNDHINCLKMLGQLLVKLSNNLLQLFQQLATKSIDDNEFLTFVNERTRSFLQFLLLLNQHPFHLLSLNSYQALNLFIIRQPTLLSNEQFCLKLIFNLKQSLHRIYFPSSSVTTTTPDDNENEILKKQYIHNQQCFIYALFEYDSEEQFYWKFFSQYRSELQKLIKSFIGLFFTETMSDIERNMSCLKSMLENLFIYLESLVQRTPNKTHNSLSSIYLIIEWEAFYLLLDHVLFIIRKELFSSSTLTIKSAEKFQSLLMTSTLTEQFLRTLKFLLQFTPDLSEHIHGHVLNLLSCMFFITQHDQTLAIQIIQRLLTTFQLYQQQSINGINLNECETMQTQSSNAFLYLCKNFPIKMVDYYTELYPFLCQLYKNEFQLTKTSLSITIDELSCPTLKLLDAIQMLFHQKLLKDNNQFEDFYELIKPIYEVLNISLTAETLPEFIEYLDLCSNRINQMNLIRYRRRNLMLALHCLCLILRYSKQQSDTNLRSKISICLRPILSDYIIKVTQFCNQLYDRQINPFYDILKTNLTYSETERQLYLGTYESNNMAKATITSTITPSSLPVSIIRFQSTSNTVVDDQRLRDYLHRLFDICYQINGIYFAHDTDLYYIKINDDSYFLTTFLQKILFENLNTLPSFRLRIVLRHFCRVFVENYYSSIDMDKEVINELFLTFLDVFLPFIQQRLTIMWNNLLATTNNYQQGECSDEVIEECVCVLITRDFIDIIRYFIFKTLPPGQTISNANNTNKKKTKINNGRNNSESMCEEINNGDLDQIDEWDEQVANNSISNKLMNNSQDKMDYSDLFMYMIKTSRQNSPLALRLFSCIIKILFECLTFPDAYCINRFLPIILPLTRLYTDIIEKQTNPSSIIDVKFLFQCLLKALERHNENEGVNTNLISLIGHIYELWHTQYVEQLDLVFHQTIPQLNIELLNTYKTRLLTNSNNKKQPQIAERERRDTIKNLLNPILLSPIPSNKKEGFNTINPFII</sequence>
<dbReference type="InterPro" id="IPR016024">
    <property type="entry name" value="ARM-type_fold"/>
</dbReference>
<dbReference type="InterPro" id="IPR011989">
    <property type="entry name" value="ARM-like"/>
</dbReference>
<comment type="caution">
    <text evidence="2">The sequence shown here is derived from an EMBL/GenBank/DDBJ whole genome shotgun (WGS) entry which is preliminary data.</text>
</comment>
<dbReference type="SUPFAM" id="SSF48371">
    <property type="entry name" value="ARM repeat"/>
    <property type="match status" value="1"/>
</dbReference>
<dbReference type="Pfam" id="PF08389">
    <property type="entry name" value="Xpo1"/>
    <property type="match status" value="1"/>
</dbReference>
<dbReference type="GO" id="GO:0006405">
    <property type="term" value="P:RNA export from nucleus"/>
    <property type="evidence" value="ECO:0007669"/>
    <property type="project" value="TreeGrafter"/>
</dbReference>
<dbReference type="PANTHER" id="PTHR11223:SF3">
    <property type="entry name" value="EXPORTIN-5"/>
    <property type="match status" value="1"/>
</dbReference>
<dbReference type="Gene3D" id="1.25.10.10">
    <property type="entry name" value="Leucine-rich Repeat Variant"/>
    <property type="match status" value="1"/>
</dbReference>
<dbReference type="EMBL" id="CAJNON010000006">
    <property type="protein sequence ID" value="CAF0750996.1"/>
    <property type="molecule type" value="Genomic_DNA"/>
</dbReference>
<dbReference type="GO" id="GO:0003723">
    <property type="term" value="F:RNA binding"/>
    <property type="evidence" value="ECO:0007669"/>
    <property type="project" value="TreeGrafter"/>
</dbReference>
<dbReference type="InterPro" id="IPR013598">
    <property type="entry name" value="Exportin-1/Importin-b-like"/>
</dbReference>
<evidence type="ECO:0000313" key="2">
    <source>
        <dbReference type="EMBL" id="CAF0750996.1"/>
    </source>
</evidence>
<dbReference type="OrthoDB" id="2215036at2759"/>
<evidence type="ECO:0000313" key="3">
    <source>
        <dbReference type="Proteomes" id="UP000663891"/>
    </source>
</evidence>
<feature type="domain" description="Exportin-1/Importin-beta-like" evidence="1">
    <location>
        <begin position="110"/>
        <end position="269"/>
    </location>
</feature>
<dbReference type="Proteomes" id="UP000663891">
    <property type="component" value="Unassembled WGS sequence"/>
</dbReference>
<dbReference type="GO" id="GO:0005049">
    <property type="term" value="F:nuclear export signal receptor activity"/>
    <property type="evidence" value="ECO:0007669"/>
    <property type="project" value="InterPro"/>
</dbReference>
<dbReference type="GO" id="GO:0005737">
    <property type="term" value="C:cytoplasm"/>
    <property type="evidence" value="ECO:0007669"/>
    <property type="project" value="TreeGrafter"/>
</dbReference>
<dbReference type="GO" id="GO:0005634">
    <property type="term" value="C:nucleus"/>
    <property type="evidence" value="ECO:0007669"/>
    <property type="project" value="TreeGrafter"/>
</dbReference>
<proteinExistence type="predicted"/>
<name>A0A813PI38_9BILA</name>
<dbReference type="PANTHER" id="PTHR11223">
    <property type="entry name" value="EXPORTIN 1/5"/>
    <property type="match status" value="1"/>
</dbReference>
<dbReference type="GO" id="GO:0042565">
    <property type="term" value="C:RNA nuclear export complex"/>
    <property type="evidence" value="ECO:0007669"/>
    <property type="project" value="TreeGrafter"/>
</dbReference>
<dbReference type="InterPro" id="IPR045065">
    <property type="entry name" value="XPO1/5"/>
</dbReference>
<gene>
    <name evidence="2" type="ORF">VCS650_LOCUS1235</name>
</gene>
<organism evidence="2 3">
    <name type="scientific">Adineta steineri</name>
    <dbReference type="NCBI Taxonomy" id="433720"/>
    <lineage>
        <taxon>Eukaryota</taxon>
        <taxon>Metazoa</taxon>
        <taxon>Spiralia</taxon>
        <taxon>Gnathifera</taxon>
        <taxon>Rotifera</taxon>
        <taxon>Eurotatoria</taxon>
        <taxon>Bdelloidea</taxon>
        <taxon>Adinetida</taxon>
        <taxon>Adinetidae</taxon>
        <taxon>Adineta</taxon>
    </lineage>
</organism>
<evidence type="ECO:0000259" key="1">
    <source>
        <dbReference type="Pfam" id="PF08389"/>
    </source>
</evidence>